<evidence type="ECO:0000313" key="1">
    <source>
        <dbReference type="EMBL" id="JAH29199.1"/>
    </source>
</evidence>
<proteinExistence type="predicted"/>
<sequence>MNEQNSDCGDIKQEIISAFHLIAKLTLERPVSLQHPSC</sequence>
<reference evidence="1" key="2">
    <citation type="journal article" date="2015" name="Fish Shellfish Immunol.">
        <title>Early steps in the European eel (Anguilla anguilla)-Vibrio vulnificus interaction in the gills: Role of the RtxA13 toxin.</title>
        <authorList>
            <person name="Callol A."/>
            <person name="Pajuelo D."/>
            <person name="Ebbesson L."/>
            <person name="Teles M."/>
            <person name="MacKenzie S."/>
            <person name="Amaro C."/>
        </authorList>
    </citation>
    <scope>NUCLEOTIDE SEQUENCE</scope>
</reference>
<accession>A0A0E9RJB1</accession>
<name>A0A0E9RJB1_ANGAN</name>
<reference evidence="1" key="1">
    <citation type="submission" date="2014-11" db="EMBL/GenBank/DDBJ databases">
        <authorList>
            <person name="Amaro Gonzalez C."/>
        </authorList>
    </citation>
    <scope>NUCLEOTIDE SEQUENCE</scope>
</reference>
<protein>
    <submittedName>
        <fullName evidence="1">Uncharacterized protein</fullName>
    </submittedName>
</protein>
<dbReference type="EMBL" id="GBXM01079378">
    <property type="protein sequence ID" value="JAH29199.1"/>
    <property type="molecule type" value="Transcribed_RNA"/>
</dbReference>
<organism evidence="1">
    <name type="scientific">Anguilla anguilla</name>
    <name type="common">European freshwater eel</name>
    <name type="synonym">Muraena anguilla</name>
    <dbReference type="NCBI Taxonomy" id="7936"/>
    <lineage>
        <taxon>Eukaryota</taxon>
        <taxon>Metazoa</taxon>
        <taxon>Chordata</taxon>
        <taxon>Craniata</taxon>
        <taxon>Vertebrata</taxon>
        <taxon>Euteleostomi</taxon>
        <taxon>Actinopterygii</taxon>
        <taxon>Neopterygii</taxon>
        <taxon>Teleostei</taxon>
        <taxon>Anguilliformes</taxon>
        <taxon>Anguillidae</taxon>
        <taxon>Anguilla</taxon>
    </lineage>
</organism>
<dbReference type="AlphaFoldDB" id="A0A0E9RJB1"/>